<feature type="region of interest" description="Disordered" evidence="1">
    <location>
        <begin position="15"/>
        <end position="46"/>
    </location>
</feature>
<sequence length="373" mass="40889">MGNILAWSVRAHGEIKAPPPDGMLPSSGGAPSASTTGDSENEGVISPENIVTTHGFFILVTVEWTERVKVLATTLVRRRMHRRTLQINSRGGMTHAPITQDDADWKMVQDQLHAQVIRTKGRLESICVSFDLDQMDGYKNHKRAVSPPGHDSEDAELAHGTHVPSLGSFSPENLKVSEAAKEIKAAWHCEKGPFFCLTKDPPPDQLLDRWNVDNHRPAESCSGKVPRGRSGPGHAPATSVDASTNILLSTMVPVMTMLTQNMAGSSSRNKASRHHSPSSSPVRQSSPPPPVEDELVTFLKAFGKAKPIPSEKISIVSECLQEIHYYLDIISDITFERLKELTDLAEGEVLALCEFACEWSGQMDAKRAKLKKH</sequence>
<dbReference type="OrthoDB" id="3253434at2759"/>
<evidence type="ECO:0000313" key="3">
    <source>
        <dbReference type="Proteomes" id="UP000053424"/>
    </source>
</evidence>
<proteinExistence type="predicted"/>
<dbReference type="AlphaFoldDB" id="A0A0C3CDC8"/>
<evidence type="ECO:0000313" key="2">
    <source>
        <dbReference type="EMBL" id="KIM42229.1"/>
    </source>
</evidence>
<evidence type="ECO:0000256" key="1">
    <source>
        <dbReference type="SAM" id="MobiDB-lite"/>
    </source>
</evidence>
<feature type="region of interest" description="Disordered" evidence="1">
    <location>
        <begin position="216"/>
        <end position="241"/>
    </location>
</feature>
<gene>
    <name evidence="2" type="ORF">M413DRAFT_10427</name>
</gene>
<dbReference type="HOGENOM" id="CLU_042422_0_0_1"/>
<dbReference type="EMBL" id="KN831778">
    <property type="protein sequence ID" value="KIM42229.1"/>
    <property type="molecule type" value="Genomic_DNA"/>
</dbReference>
<keyword evidence="3" id="KW-1185">Reference proteome</keyword>
<dbReference type="Proteomes" id="UP000053424">
    <property type="component" value="Unassembled WGS sequence"/>
</dbReference>
<reference evidence="3" key="2">
    <citation type="submission" date="2015-01" db="EMBL/GenBank/DDBJ databases">
        <title>Evolutionary Origins and Diversification of the Mycorrhizal Mutualists.</title>
        <authorList>
            <consortium name="DOE Joint Genome Institute"/>
            <consortium name="Mycorrhizal Genomics Consortium"/>
            <person name="Kohler A."/>
            <person name="Kuo A."/>
            <person name="Nagy L.G."/>
            <person name="Floudas D."/>
            <person name="Copeland A."/>
            <person name="Barry K.W."/>
            <person name="Cichocki N."/>
            <person name="Veneault-Fourrey C."/>
            <person name="LaButti K."/>
            <person name="Lindquist E.A."/>
            <person name="Lipzen A."/>
            <person name="Lundell T."/>
            <person name="Morin E."/>
            <person name="Murat C."/>
            <person name="Riley R."/>
            <person name="Ohm R."/>
            <person name="Sun H."/>
            <person name="Tunlid A."/>
            <person name="Henrissat B."/>
            <person name="Grigoriev I.V."/>
            <person name="Hibbett D.S."/>
            <person name="Martin F."/>
        </authorList>
    </citation>
    <scope>NUCLEOTIDE SEQUENCE [LARGE SCALE GENOMIC DNA]</scope>
    <source>
        <strain evidence="3">h7</strain>
    </source>
</reference>
<accession>A0A0C3CDC8</accession>
<protein>
    <submittedName>
        <fullName evidence="2">Uncharacterized protein</fullName>
    </submittedName>
</protein>
<feature type="compositionally biased region" description="Low complexity" evidence="1">
    <location>
        <begin position="25"/>
        <end position="37"/>
    </location>
</feature>
<feature type="region of interest" description="Disordered" evidence="1">
    <location>
        <begin position="262"/>
        <end position="290"/>
    </location>
</feature>
<reference evidence="2 3" key="1">
    <citation type="submission" date="2014-04" db="EMBL/GenBank/DDBJ databases">
        <authorList>
            <consortium name="DOE Joint Genome Institute"/>
            <person name="Kuo A."/>
            <person name="Gay G."/>
            <person name="Dore J."/>
            <person name="Kohler A."/>
            <person name="Nagy L.G."/>
            <person name="Floudas D."/>
            <person name="Copeland A."/>
            <person name="Barry K.W."/>
            <person name="Cichocki N."/>
            <person name="Veneault-Fourrey C."/>
            <person name="LaButti K."/>
            <person name="Lindquist E.A."/>
            <person name="Lipzen A."/>
            <person name="Lundell T."/>
            <person name="Morin E."/>
            <person name="Murat C."/>
            <person name="Sun H."/>
            <person name="Tunlid A."/>
            <person name="Henrissat B."/>
            <person name="Grigoriev I.V."/>
            <person name="Hibbett D.S."/>
            <person name="Martin F."/>
            <person name="Nordberg H.P."/>
            <person name="Cantor M.N."/>
            <person name="Hua S.X."/>
        </authorList>
    </citation>
    <scope>NUCLEOTIDE SEQUENCE [LARGE SCALE GENOMIC DNA]</scope>
    <source>
        <strain evidence="3">h7</strain>
    </source>
</reference>
<name>A0A0C3CDC8_HEBCY</name>
<organism evidence="2 3">
    <name type="scientific">Hebeloma cylindrosporum</name>
    <dbReference type="NCBI Taxonomy" id="76867"/>
    <lineage>
        <taxon>Eukaryota</taxon>
        <taxon>Fungi</taxon>
        <taxon>Dikarya</taxon>
        <taxon>Basidiomycota</taxon>
        <taxon>Agaricomycotina</taxon>
        <taxon>Agaricomycetes</taxon>
        <taxon>Agaricomycetidae</taxon>
        <taxon>Agaricales</taxon>
        <taxon>Agaricineae</taxon>
        <taxon>Hymenogastraceae</taxon>
        <taxon>Hebeloma</taxon>
    </lineage>
</organism>